<evidence type="ECO:0000256" key="3">
    <source>
        <dbReference type="ARBA" id="ARBA00022989"/>
    </source>
</evidence>
<accession>C7ZAR5</accession>
<reference evidence="8 9" key="1">
    <citation type="journal article" date="2009" name="PLoS Genet.">
        <title>The genome of Nectria haematococca: contribution of supernumerary chromosomes to gene expansion.</title>
        <authorList>
            <person name="Coleman J.J."/>
            <person name="Rounsley S.D."/>
            <person name="Rodriguez-Carres M."/>
            <person name="Kuo A."/>
            <person name="Wasmann C.C."/>
            <person name="Grimwood J."/>
            <person name="Schmutz J."/>
            <person name="Taga M."/>
            <person name="White G.J."/>
            <person name="Zhou S."/>
            <person name="Schwartz D.C."/>
            <person name="Freitag M."/>
            <person name="Ma L.J."/>
            <person name="Danchin E.G."/>
            <person name="Henrissat B."/>
            <person name="Coutinho P.M."/>
            <person name="Nelson D.R."/>
            <person name="Straney D."/>
            <person name="Napoli C.A."/>
            <person name="Barker B.M."/>
            <person name="Gribskov M."/>
            <person name="Rep M."/>
            <person name="Kroken S."/>
            <person name="Molnar I."/>
            <person name="Rensing C."/>
            <person name="Kennell J.C."/>
            <person name="Zamora J."/>
            <person name="Farman M.L."/>
            <person name="Selker E.U."/>
            <person name="Salamov A."/>
            <person name="Shapiro H."/>
            <person name="Pangilinan J."/>
            <person name="Lindquist E."/>
            <person name="Lamers C."/>
            <person name="Grigoriev I.V."/>
            <person name="Geiser D.M."/>
            <person name="Covert S.F."/>
            <person name="Temporini E."/>
            <person name="Vanetten H.D."/>
        </authorList>
    </citation>
    <scope>NUCLEOTIDE SEQUENCE [LARGE SCALE GENOMIC DNA]</scope>
    <source>
        <strain evidence="9">ATCC MYA-4622 / CBS 123669 / FGSC 9596 / NRRL 45880 / 77-13-4</strain>
    </source>
</reference>
<keyword evidence="9" id="KW-1185">Reference proteome</keyword>
<evidence type="ECO:0000256" key="1">
    <source>
        <dbReference type="ARBA" id="ARBA00004167"/>
    </source>
</evidence>
<feature type="region of interest" description="Disordered" evidence="5">
    <location>
        <begin position="208"/>
        <end position="231"/>
    </location>
</feature>
<organism evidence="8 9">
    <name type="scientific">Fusarium vanettenii (strain ATCC MYA-4622 / CBS 123669 / FGSC 9596 / NRRL 45880 / 77-13-4)</name>
    <name type="common">Fusarium solani subsp. pisi</name>
    <dbReference type="NCBI Taxonomy" id="660122"/>
    <lineage>
        <taxon>Eukaryota</taxon>
        <taxon>Fungi</taxon>
        <taxon>Dikarya</taxon>
        <taxon>Ascomycota</taxon>
        <taxon>Pezizomycotina</taxon>
        <taxon>Sordariomycetes</taxon>
        <taxon>Hypocreomycetidae</taxon>
        <taxon>Hypocreales</taxon>
        <taxon>Nectriaceae</taxon>
        <taxon>Fusarium</taxon>
        <taxon>Fusarium solani species complex</taxon>
        <taxon>Fusarium vanettenii</taxon>
    </lineage>
</organism>
<dbReference type="InterPro" id="IPR051694">
    <property type="entry name" value="Immunoregulatory_rcpt-like"/>
</dbReference>
<dbReference type="AlphaFoldDB" id="C7ZAR5"/>
<dbReference type="Pfam" id="PF17106">
    <property type="entry name" value="NACHT_sigma"/>
    <property type="match status" value="1"/>
</dbReference>
<dbReference type="STRING" id="660122.C7ZAR5"/>
<evidence type="ECO:0000256" key="2">
    <source>
        <dbReference type="ARBA" id="ARBA00022692"/>
    </source>
</evidence>
<evidence type="ECO:0000256" key="6">
    <source>
        <dbReference type="SAM" id="Phobius"/>
    </source>
</evidence>
<feature type="compositionally biased region" description="Polar residues" evidence="5">
    <location>
        <begin position="279"/>
        <end position="290"/>
    </location>
</feature>
<keyword evidence="4 6" id="KW-0472">Membrane</keyword>
<feature type="transmembrane region" description="Helical" evidence="6">
    <location>
        <begin position="236"/>
        <end position="258"/>
    </location>
</feature>
<feature type="region of interest" description="Disordered" evidence="5">
    <location>
        <begin position="267"/>
        <end position="290"/>
    </location>
</feature>
<proteinExistence type="predicted"/>
<evidence type="ECO:0000313" key="9">
    <source>
        <dbReference type="Proteomes" id="UP000005206"/>
    </source>
</evidence>
<dbReference type="EMBL" id="GG698913">
    <property type="protein sequence ID" value="EEU38904.1"/>
    <property type="molecule type" value="Genomic_DNA"/>
</dbReference>
<sequence length="302" mass="31873">MSPQTVWKAQSSEFTERRTLIPPVQVITADSRTNLGPLTTTFTPEPDCNVLFQPCATCETASIGQSCVDNVPHDNPACWPPTSSGAQSPSSTMRGWGFYSPGLVCPDGYLSACTATWDGFSDWQVQFPMTAGETAVGCCPRGYDCDNFNGGTCTLIPTSTVVPIVTCRGDTTGPSAQETIQERGTPGFKFYAPMIQINWQASDRASTFELTQSTSGATTSDSTPSSEGPSQLGSGAIAGIVVSSVGGIGLLLIAFWLLRRHRRKKATGSGDQFHGSGGAQNNNTGSGKQFSAPINATNVYIQ</sequence>
<evidence type="ECO:0000256" key="4">
    <source>
        <dbReference type="ARBA" id="ARBA00023136"/>
    </source>
</evidence>
<dbReference type="OMA" id="AQKCNTA"/>
<keyword evidence="2 6" id="KW-0812">Transmembrane</keyword>
<dbReference type="InParanoid" id="C7ZAR5"/>
<evidence type="ECO:0000313" key="8">
    <source>
        <dbReference type="EMBL" id="EEU38904.1"/>
    </source>
</evidence>
<dbReference type="RefSeq" id="XP_003044617.1">
    <property type="nucleotide sequence ID" value="XM_003044571.1"/>
</dbReference>
<dbReference type="InterPro" id="IPR031353">
    <property type="entry name" value="NACHT_sigma"/>
</dbReference>
<dbReference type="KEGG" id="nhe:NECHADRAFT_88912"/>
<dbReference type="Proteomes" id="UP000005206">
    <property type="component" value="Unassembled WGS sequence"/>
</dbReference>
<dbReference type="VEuPathDB" id="FungiDB:NECHADRAFT_88912"/>
<dbReference type="GO" id="GO:0071944">
    <property type="term" value="C:cell periphery"/>
    <property type="evidence" value="ECO:0007669"/>
    <property type="project" value="UniProtKB-ARBA"/>
</dbReference>
<dbReference type="HOGENOM" id="CLU_063299_1_0_1"/>
<dbReference type="GeneID" id="9672926"/>
<gene>
    <name evidence="8" type="ORF">NECHADRAFT_88912</name>
</gene>
<dbReference type="PANTHER" id="PTHR15549">
    <property type="entry name" value="PAIRED IMMUNOGLOBULIN-LIKE TYPE 2 RECEPTOR"/>
    <property type="match status" value="1"/>
</dbReference>
<dbReference type="CDD" id="cd12087">
    <property type="entry name" value="TM_EGFR-like"/>
    <property type="match status" value="1"/>
</dbReference>
<dbReference type="GO" id="GO:0016020">
    <property type="term" value="C:membrane"/>
    <property type="evidence" value="ECO:0007669"/>
    <property type="project" value="UniProtKB-SubCell"/>
</dbReference>
<comment type="subcellular location">
    <subcellularLocation>
        <location evidence="1">Membrane</location>
        <topology evidence="1">Single-pass membrane protein</topology>
    </subcellularLocation>
</comment>
<name>C7ZAR5_FUSV7</name>
<dbReference type="OrthoDB" id="5429716at2759"/>
<keyword evidence="3 6" id="KW-1133">Transmembrane helix</keyword>
<protein>
    <recommendedName>
        <fullName evidence="7">NACHT-NTPase sigma domain-containing protein</fullName>
    </recommendedName>
</protein>
<evidence type="ECO:0000256" key="5">
    <source>
        <dbReference type="SAM" id="MobiDB-lite"/>
    </source>
</evidence>
<feature type="domain" description="NACHT-NTPase sigma" evidence="7">
    <location>
        <begin position="262"/>
        <end position="302"/>
    </location>
</feature>
<dbReference type="eggNOG" id="ENOG502ST51">
    <property type="taxonomic scope" value="Eukaryota"/>
</dbReference>
<evidence type="ECO:0000259" key="7">
    <source>
        <dbReference type="Pfam" id="PF17106"/>
    </source>
</evidence>